<keyword evidence="3" id="KW-1185">Reference proteome</keyword>
<dbReference type="RefSeq" id="WP_420808076.1">
    <property type="nucleotide sequence ID" value="NZ_PGGC01000219.1"/>
</dbReference>
<comment type="caution">
    <text evidence="2">The sequence shown here is derived from an EMBL/GenBank/DDBJ whole genome shotgun (WGS) entry which is preliminary data.</text>
</comment>
<dbReference type="EMBL" id="PGGC01000219">
    <property type="protein sequence ID" value="PJG57442.1"/>
    <property type="molecule type" value="Genomic_DNA"/>
</dbReference>
<protein>
    <recommendedName>
        <fullName evidence="1">DUF6708 domain-containing protein</fullName>
    </recommendedName>
</protein>
<dbReference type="Pfam" id="PF20455">
    <property type="entry name" value="DUF6708"/>
    <property type="match status" value="1"/>
</dbReference>
<accession>A0A2H9U075</accession>
<reference evidence="2 3" key="1">
    <citation type="submission" date="2017-11" db="EMBL/GenBank/DDBJ databases">
        <title>Draft genome sequence of environmental isolate Aeromonas cavernicola sp. nov. MDC 2508.</title>
        <authorList>
            <person name="Colston S.M."/>
            <person name="Navarro A."/>
            <person name="Martinez-Murcia A.J."/>
            <person name="Graf J."/>
        </authorList>
    </citation>
    <scope>NUCLEOTIDE SEQUENCE [LARGE SCALE GENOMIC DNA]</scope>
    <source>
        <strain evidence="2 3">MDC 2508</strain>
    </source>
</reference>
<gene>
    <name evidence="2" type="ORF">CUC53_18000</name>
</gene>
<evidence type="ECO:0000313" key="3">
    <source>
        <dbReference type="Proteomes" id="UP000235861"/>
    </source>
</evidence>
<name>A0A2H9U075_9GAMM</name>
<evidence type="ECO:0000259" key="1">
    <source>
        <dbReference type="Pfam" id="PF20455"/>
    </source>
</evidence>
<feature type="domain" description="DUF6708" evidence="1">
    <location>
        <begin position="9"/>
        <end position="112"/>
    </location>
</feature>
<evidence type="ECO:0000313" key="2">
    <source>
        <dbReference type="EMBL" id="PJG57442.1"/>
    </source>
</evidence>
<sequence>SRWDAEAKRTEVKVFPWEEVCAMVGQGSALTAVGAMTQATLFMGVNDPAKHGSFWAAFQVGTLSLTSGASEWEMIRRYMEEGPDALDEPAAITFDGLIAEYCQTHRISREQFSGARRLWWELNGTRLGLLRIKIQTKLEERYLRRFLANHPELAHWSDPLPPEQWAKPSGRLTLANYLLRNEYRKGSSIFNVGDVRTLLGEPTDDSAAHPFYQAMG</sequence>
<organism evidence="2 3">
    <name type="scientific">Aeromonas cavernicola</name>
    <dbReference type="NCBI Taxonomy" id="1006623"/>
    <lineage>
        <taxon>Bacteria</taxon>
        <taxon>Pseudomonadati</taxon>
        <taxon>Pseudomonadota</taxon>
        <taxon>Gammaproteobacteria</taxon>
        <taxon>Aeromonadales</taxon>
        <taxon>Aeromonadaceae</taxon>
        <taxon>Aeromonas</taxon>
    </lineage>
</organism>
<proteinExistence type="predicted"/>
<dbReference type="Proteomes" id="UP000235861">
    <property type="component" value="Unassembled WGS sequence"/>
</dbReference>
<feature type="non-terminal residue" evidence="2">
    <location>
        <position position="1"/>
    </location>
</feature>
<dbReference type="InterPro" id="IPR046554">
    <property type="entry name" value="DUF6708"/>
</dbReference>
<dbReference type="AlphaFoldDB" id="A0A2H9U075"/>